<evidence type="ECO:0000313" key="1">
    <source>
        <dbReference type="EMBL" id="CAK5086387.1"/>
    </source>
</evidence>
<evidence type="ECO:0000313" key="2">
    <source>
        <dbReference type="Proteomes" id="UP001497535"/>
    </source>
</evidence>
<organism evidence="1 2">
    <name type="scientific">Meloidogyne enterolobii</name>
    <name type="common">Root-knot nematode worm</name>
    <name type="synonym">Meloidogyne mayaguensis</name>
    <dbReference type="NCBI Taxonomy" id="390850"/>
    <lineage>
        <taxon>Eukaryota</taxon>
        <taxon>Metazoa</taxon>
        <taxon>Ecdysozoa</taxon>
        <taxon>Nematoda</taxon>
        <taxon>Chromadorea</taxon>
        <taxon>Rhabditida</taxon>
        <taxon>Tylenchina</taxon>
        <taxon>Tylenchomorpha</taxon>
        <taxon>Tylenchoidea</taxon>
        <taxon>Meloidogynidae</taxon>
        <taxon>Meloidogyninae</taxon>
        <taxon>Meloidogyne</taxon>
    </lineage>
</organism>
<keyword evidence="2" id="KW-1185">Reference proteome</keyword>
<gene>
    <name evidence="1" type="ORF">MENTE1834_LOCUS33881</name>
</gene>
<sequence>MYKFLFCILLASIFIEINQINGEKECNCSATDKWEVLVKASRFKRGAKMSVNCSCIGKGEESSEEDEGNEGRSEGRGEGRSEGRIEGRGEGRSEGRSEGRRQIPIGTEGGGRREEQMKRMEEIFEEIGGGVPRRSRSLERGEGVERLRERGGSLGRDGRIIGKARGREVEDFEGWDYEEGSSRRKGKQKVGESSTKNGKTKSVLYICDNYYYSHVQFNVNNFNI</sequence>
<reference evidence="1" key="1">
    <citation type="submission" date="2023-11" db="EMBL/GenBank/DDBJ databases">
        <authorList>
            <person name="Poullet M."/>
        </authorList>
    </citation>
    <scope>NUCLEOTIDE SEQUENCE</scope>
    <source>
        <strain evidence="1">E1834</strain>
    </source>
</reference>
<dbReference type="EMBL" id="CAVMJV010000060">
    <property type="protein sequence ID" value="CAK5086387.1"/>
    <property type="molecule type" value="Genomic_DNA"/>
</dbReference>
<name>A0ACB1A4N2_MELEN</name>
<protein>
    <submittedName>
        <fullName evidence="1">Uncharacterized protein</fullName>
    </submittedName>
</protein>
<comment type="caution">
    <text evidence="1">The sequence shown here is derived from an EMBL/GenBank/DDBJ whole genome shotgun (WGS) entry which is preliminary data.</text>
</comment>
<proteinExistence type="predicted"/>
<accession>A0ACB1A4N2</accession>
<dbReference type="Proteomes" id="UP001497535">
    <property type="component" value="Unassembled WGS sequence"/>
</dbReference>